<reference evidence="3 4" key="1">
    <citation type="submission" date="2019-01" db="EMBL/GenBank/DDBJ databases">
        <title>Genome sequencing of the rare red list fungi Fomitopsis rosea.</title>
        <authorList>
            <person name="Buettner E."/>
            <person name="Kellner H."/>
        </authorList>
    </citation>
    <scope>NUCLEOTIDE SEQUENCE [LARGE SCALE GENOMIC DNA]</scope>
    <source>
        <strain evidence="3 4">DSM 105464</strain>
    </source>
</reference>
<dbReference type="SMART" id="SM01373">
    <property type="entry name" value="MAGE"/>
    <property type="match status" value="1"/>
</dbReference>
<dbReference type="PANTHER" id="PTHR11736">
    <property type="entry name" value="MELANOMA-ASSOCIATED ANTIGEN MAGE ANTIGEN"/>
    <property type="match status" value="1"/>
</dbReference>
<organism evidence="3 4">
    <name type="scientific">Rhodofomes roseus</name>
    <dbReference type="NCBI Taxonomy" id="34475"/>
    <lineage>
        <taxon>Eukaryota</taxon>
        <taxon>Fungi</taxon>
        <taxon>Dikarya</taxon>
        <taxon>Basidiomycota</taxon>
        <taxon>Agaricomycotina</taxon>
        <taxon>Agaricomycetes</taxon>
        <taxon>Polyporales</taxon>
        <taxon>Rhodofomes</taxon>
    </lineage>
</organism>
<evidence type="ECO:0000259" key="2">
    <source>
        <dbReference type="PROSITE" id="PS50838"/>
    </source>
</evidence>
<dbReference type="InterPro" id="IPR041898">
    <property type="entry name" value="MAGE_WH1"/>
</dbReference>
<dbReference type="PROSITE" id="PS50838">
    <property type="entry name" value="MAGE"/>
    <property type="match status" value="1"/>
</dbReference>
<dbReference type="PANTHER" id="PTHR11736:SF14">
    <property type="entry name" value="NSE3 HOMOLOG, SMC5-SMC6 COMPLEX COMPONENT"/>
    <property type="match status" value="1"/>
</dbReference>
<proteinExistence type="predicted"/>
<dbReference type="GO" id="GO:0005634">
    <property type="term" value="C:nucleus"/>
    <property type="evidence" value="ECO:0007669"/>
    <property type="project" value="TreeGrafter"/>
</dbReference>
<evidence type="ECO:0000313" key="4">
    <source>
        <dbReference type="Proteomes" id="UP000298390"/>
    </source>
</evidence>
<protein>
    <recommendedName>
        <fullName evidence="2">MAGE domain-containing protein</fullName>
    </recommendedName>
</protein>
<feature type="region of interest" description="Disordered" evidence="1">
    <location>
        <begin position="132"/>
        <end position="164"/>
    </location>
</feature>
<dbReference type="Pfam" id="PF01454">
    <property type="entry name" value="MAGE"/>
    <property type="match status" value="1"/>
</dbReference>
<name>A0A4Y9Y6V7_9APHY</name>
<dbReference type="Proteomes" id="UP000298390">
    <property type="component" value="Unassembled WGS sequence"/>
</dbReference>
<sequence>MARATRSQPQPSQSQPRQRAGRATNGRSQPVDDGYDDEKDDDLDAGGYADEMDVDGEGGDASQTELERKAGDLARLALSAESRRVPLKRDEISKKVLGSSSRQFNVVFARAQEILRKTFGIEMAELQSRAALAQDADEPEPTQAANGGAGKKGKKAAGGKRAAAGGPKSYILRSLLDTAIIARANAPDRELRRLESTHANITNEDFADLYDIDDEDADATARATGSILAWEQSDEVAKWGGTVRHSVVLSSSLLTTAADELRQVFKRLRLGPSTQMPLSARSTAQLSFDQLLSSFVRQGYLDRQRVGEPGKGKRGRGPPAASQAPNGNATGEEQWEWRWGPRAHAEVGEKFVTRFVAEFMVDMEMKGAAAESEEDADAEAERDEEWRKRVERVYNAIERAAGGAALQDIK</sequence>
<dbReference type="AlphaFoldDB" id="A0A4Y9Y6V7"/>
<feature type="compositionally biased region" description="Low complexity" evidence="1">
    <location>
        <begin position="1"/>
        <end position="18"/>
    </location>
</feature>
<comment type="caution">
    <text evidence="3">The sequence shown here is derived from an EMBL/GenBank/DDBJ whole genome shotgun (WGS) entry which is preliminary data.</text>
</comment>
<accession>A0A4Y9Y6V7</accession>
<feature type="domain" description="MAGE" evidence="2">
    <location>
        <begin position="66"/>
        <end position="126"/>
    </location>
</feature>
<dbReference type="InterPro" id="IPR002190">
    <property type="entry name" value="MHD_dom"/>
</dbReference>
<feature type="region of interest" description="Disordered" evidence="1">
    <location>
        <begin position="303"/>
        <end position="333"/>
    </location>
</feature>
<feature type="region of interest" description="Disordered" evidence="1">
    <location>
        <begin position="1"/>
        <end position="68"/>
    </location>
</feature>
<dbReference type="Gene3D" id="1.10.10.1200">
    <property type="entry name" value="MAGE homology domain, winged helix WH1 motif"/>
    <property type="match status" value="1"/>
</dbReference>
<dbReference type="GO" id="GO:0006281">
    <property type="term" value="P:DNA repair"/>
    <property type="evidence" value="ECO:0007669"/>
    <property type="project" value="TreeGrafter"/>
</dbReference>
<evidence type="ECO:0000256" key="1">
    <source>
        <dbReference type="SAM" id="MobiDB-lite"/>
    </source>
</evidence>
<dbReference type="InterPro" id="IPR037445">
    <property type="entry name" value="MAGE"/>
</dbReference>
<gene>
    <name evidence="3" type="ORF">EVJ58_g6804</name>
</gene>
<dbReference type="InterPro" id="IPR041899">
    <property type="entry name" value="MAGE_WH2"/>
</dbReference>
<dbReference type="Gene3D" id="1.10.10.1210">
    <property type="entry name" value="MAGE homology domain, winged helix WH2 motif"/>
    <property type="match status" value="1"/>
</dbReference>
<feature type="compositionally biased region" description="Acidic residues" evidence="1">
    <location>
        <begin position="33"/>
        <end position="58"/>
    </location>
</feature>
<evidence type="ECO:0000313" key="3">
    <source>
        <dbReference type="EMBL" id="TFY57800.1"/>
    </source>
</evidence>
<dbReference type="EMBL" id="SEKV01000402">
    <property type="protein sequence ID" value="TFY57800.1"/>
    <property type="molecule type" value="Genomic_DNA"/>
</dbReference>
<dbReference type="STRING" id="34475.A0A4Y9Y6V7"/>